<dbReference type="PANTHER" id="PTHR31793:SF27">
    <property type="entry name" value="NOVEL THIOESTERASE SUPERFAMILY DOMAIN AND SAPOSIN A-TYPE DOMAIN CONTAINING PROTEIN (0610012H03RIK)"/>
    <property type="match status" value="1"/>
</dbReference>
<dbReference type="CDD" id="cd00586">
    <property type="entry name" value="4HBT"/>
    <property type="match status" value="1"/>
</dbReference>
<reference evidence="3 4" key="1">
    <citation type="journal article" date="2015" name="Genome Biol. Evol.">
        <title>Phylogenomic analyses indicate that early fungi evolved digesting cell walls of algal ancestors of land plants.</title>
        <authorList>
            <person name="Chang Y."/>
            <person name="Wang S."/>
            <person name="Sekimoto S."/>
            <person name="Aerts A.L."/>
            <person name="Choi C."/>
            <person name="Clum A."/>
            <person name="LaButti K.M."/>
            <person name="Lindquist E.A."/>
            <person name="Yee Ngan C."/>
            <person name="Ohm R.A."/>
            <person name="Salamov A.A."/>
            <person name="Grigoriev I.V."/>
            <person name="Spatafora J.W."/>
            <person name="Berbee M.L."/>
        </authorList>
    </citation>
    <scope>NUCLEOTIDE SEQUENCE [LARGE SCALE GENOMIC DNA]</scope>
    <source>
        <strain evidence="3 4">NRRL 28638</strain>
    </source>
</reference>
<evidence type="ECO:0000256" key="2">
    <source>
        <dbReference type="ARBA" id="ARBA00022801"/>
    </source>
</evidence>
<dbReference type="InterPro" id="IPR029069">
    <property type="entry name" value="HotDog_dom_sf"/>
</dbReference>
<gene>
    <name evidence="3" type="ORF">CONCODRAFT_5365</name>
</gene>
<evidence type="ECO:0000313" key="3">
    <source>
        <dbReference type="EMBL" id="KXN71941.1"/>
    </source>
</evidence>
<dbReference type="GO" id="GO:0016853">
    <property type="term" value="F:isomerase activity"/>
    <property type="evidence" value="ECO:0007669"/>
    <property type="project" value="UniProtKB-KW"/>
</dbReference>
<keyword evidence="4" id="KW-1185">Reference proteome</keyword>
<dbReference type="SUPFAM" id="SSF54637">
    <property type="entry name" value="Thioesterase/thiol ester dehydrase-isomerase"/>
    <property type="match status" value="1"/>
</dbReference>
<comment type="similarity">
    <text evidence="1">Belongs to the 4-hydroxybenzoyl-CoA thioesterase family.</text>
</comment>
<organism evidence="3 4">
    <name type="scientific">Conidiobolus coronatus (strain ATCC 28846 / CBS 209.66 / NRRL 28638)</name>
    <name type="common">Delacroixia coronata</name>
    <dbReference type="NCBI Taxonomy" id="796925"/>
    <lineage>
        <taxon>Eukaryota</taxon>
        <taxon>Fungi</taxon>
        <taxon>Fungi incertae sedis</taxon>
        <taxon>Zoopagomycota</taxon>
        <taxon>Entomophthoromycotina</taxon>
        <taxon>Entomophthoromycetes</taxon>
        <taxon>Entomophthorales</taxon>
        <taxon>Ancylistaceae</taxon>
        <taxon>Conidiobolus</taxon>
    </lineage>
</organism>
<dbReference type="OMA" id="FPLECAV"/>
<dbReference type="PANTHER" id="PTHR31793">
    <property type="entry name" value="4-HYDROXYBENZOYL-COA THIOESTERASE FAMILY MEMBER"/>
    <property type="match status" value="1"/>
</dbReference>
<evidence type="ECO:0000256" key="1">
    <source>
        <dbReference type="ARBA" id="ARBA00005953"/>
    </source>
</evidence>
<protein>
    <submittedName>
        <fullName evidence="3">Thioesterase/thiol ester dehydrase-isomerase</fullName>
    </submittedName>
</protein>
<dbReference type="OrthoDB" id="5538558at2759"/>
<dbReference type="InterPro" id="IPR050563">
    <property type="entry name" value="4-hydroxybenzoyl-CoA_TE"/>
</dbReference>
<keyword evidence="2" id="KW-0378">Hydrolase</keyword>
<name>A0A137PAI4_CONC2</name>
<sequence length="191" mass="21616">MNKGIKIRKNNTSGELITRYNEDIKSELDKYPSVITIPVQWGLQDTNQHLNNVNWLRFVESGRTDYTTMLSLFMQPEKFFELVSGKGKGMVVKGIEINFIKQVSYPDSLTIATRVTSLNSSKLEFNTKLYSLANDNLAGECTATMLCYDFKEGKRCDFAPELISAFEELENDPLGAQELALNLPTRINSNL</sequence>
<dbReference type="Proteomes" id="UP000070444">
    <property type="component" value="Unassembled WGS sequence"/>
</dbReference>
<keyword evidence="3" id="KW-0413">Isomerase</keyword>
<accession>A0A137PAI4</accession>
<evidence type="ECO:0000313" key="4">
    <source>
        <dbReference type="Proteomes" id="UP000070444"/>
    </source>
</evidence>
<proteinExistence type="inferred from homology"/>
<dbReference type="Gene3D" id="3.10.129.10">
    <property type="entry name" value="Hotdog Thioesterase"/>
    <property type="match status" value="1"/>
</dbReference>
<dbReference type="Pfam" id="PF13279">
    <property type="entry name" value="4HBT_2"/>
    <property type="match status" value="1"/>
</dbReference>
<dbReference type="AlphaFoldDB" id="A0A137PAI4"/>
<dbReference type="EMBL" id="KQ964464">
    <property type="protein sequence ID" value="KXN71941.1"/>
    <property type="molecule type" value="Genomic_DNA"/>
</dbReference>
<dbReference type="GO" id="GO:0047617">
    <property type="term" value="F:fatty acyl-CoA hydrolase activity"/>
    <property type="evidence" value="ECO:0007669"/>
    <property type="project" value="TreeGrafter"/>
</dbReference>